<evidence type="ECO:0000256" key="2">
    <source>
        <dbReference type="ARBA" id="ARBA00005236"/>
    </source>
</evidence>
<keyword evidence="4 7" id="KW-0812">Transmembrane</keyword>
<feature type="transmembrane region" description="Helical" evidence="7">
    <location>
        <begin position="322"/>
        <end position="349"/>
    </location>
</feature>
<dbReference type="InterPro" id="IPR025857">
    <property type="entry name" value="MacB_PCD"/>
</dbReference>
<reference evidence="10 11" key="1">
    <citation type="submission" date="2015-05" db="EMBL/GenBank/DDBJ databases">
        <title>Genome sequencing and analysis of members of genus Stenotrophomonas.</title>
        <authorList>
            <person name="Patil P.P."/>
            <person name="Midha S."/>
            <person name="Patil P.B."/>
        </authorList>
    </citation>
    <scope>NUCLEOTIDE SEQUENCE [LARGE SCALE GENOMIC DNA]</scope>
    <source>
        <strain evidence="10 11">DSM 17805</strain>
    </source>
</reference>
<dbReference type="Pfam" id="PF12704">
    <property type="entry name" value="MacB_PCD"/>
    <property type="match status" value="1"/>
</dbReference>
<dbReference type="PATRIC" id="fig|266128.3.peg.1722"/>
<organism evidence="10 11">
    <name type="scientific">Stenotrophomonas koreensis</name>
    <dbReference type="NCBI Taxonomy" id="266128"/>
    <lineage>
        <taxon>Bacteria</taxon>
        <taxon>Pseudomonadati</taxon>
        <taxon>Pseudomonadota</taxon>
        <taxon>Gammaproteobacteria</taxon>
        <taxon>Lysobacterales</taxon>
        <taxon>Lysobacteraceae</taxon>
        <taxon>Stenotrophomonas</taxon>
    </lineage>
</organism>
<proteinExistence type="inferred from homology"/>
<protein>
    <submittedName>
        <fullName evidence="10">Membrane protein</fullName>
    </submittedName>
</protein>
<evidence type="ECO:0000256" key="5">
    <source>
        <dbReference type="ARBA" id="ARBA00022989"/>
    </source>
</evidence>
<evidence type="ECO:0000256" key="1">
    <source>
        <dbReference type="ARBA" id="ARBA00004651"/>
    </source>
</evidence>
<dbReference type="InterPro" id="IPR051447">
    <property type="entry name" value="Lipoprotein-release_system"/>
</dbReference>
<gene>
    <name evidence="10" type="ORF">ABB25_01230</name>
</gene>
<dbReference type="OrthoDB" id="9770036at2"/>
<evidence type="ECO:0000256" key="4">
    <source>
        <dbReference type="ARBA" id="ARBA00022692"/>
    </source>
</evidence>
<dbReference type="STRING" id="266128.ABB25_01230"/>
<dbReference type="AlphaFoldDB" id="A0A0R0BTA6"/>
<sequence>MWIEWTLATRFLREGRSQSLLILGGIAIGVAVIVFLSALIGGLQANLIERTLGSQAHIKLQAPLQRNHILPATAGTATLLLETPRPQPLRSINNWQQLRDSLDREADITAVSPLISGPAFVRRGDALESVALIGMDPERYLRIVPVDKNMRDGQWRVAAGEVVIGSELARDLGASRGDTLRLDTGRDNETLVTIAGIFELGVGELDARYVYMDLHQAQALLGLPGGVTTIDLRVDDLFAADGIAERLGRLSGQRSESWMVSNAQLTNALNAQSQSTNMISFFVAVSVAFGIASVLSVSVVQRTGQIGILRAMGTTRQQMRRVFLIQGALYGLAGSVVGCSAGYAMLWAFNRFGPGLFEAPVSATLLLMATLLATLTGMLAAMLPARRAAAMDPVQAIAHG</sequence>
<feature type="transmembrane region" description="Helical" evidence="7">
    <location>
        <begin position="278"/>
        <end position="301"/>
    </location>
</feature>
<name>A0A0R0BTA6_9GAMM</name>
<dbReference type="PANTHER" id="PTHR30489">
    <property type="entry name" value="LIPOPROTEIN-RELEASING SYSTEM TRANSMEMBRANE PROTEIN LOLE"/>
    <property type="match status" value="1"/>
</dbReference>
<feature type="domain" description="MacB-like periplasmic core" evidence="9">
    <location>
        <begin position="19"/>
        <end position="247"/>
    </location>
</feature>
<keyword evidence="11" id="KW-1185">Reference proteome</keyword>
<dbReference type="Proteomes" id="UP000051254">
    <property type="component" value="Unassembled WGS sequence"/>
</dbReference>
<feature type="domain" description="ABC3 transporter permease C-terminal" evidence="8">
    <location>
        <begin position="277"/>
        <end position="393"/>
    </location>
</feature>
<evidence type="ECO:0000256" key="6">
    <source>
        <dbReference type="ARBA" id="ARBA00023136"/>
    </source>
</evidence>
<dbReference type="PANTHER" id="PTHR30489:SF0">
    <property type="entry name" value="LIPOPROTEIN-RELEASING SYSTEM TRANSMEMBRANE PROTEIN LOLE"/>
    <property type="match status" value="1"/>
</dbReference>
<comment type="subcellular location">
    <subcellularLocation>
        <location evidence="1">Cell membrane</location>
        <topology evidence="1">Multi-pass membrane protein</topology>
    </subcellularLocation>
</comment>
<dbReference type="GO" id="GO:0098797">
    <property type="term" value="C:plasma membrane protein complex"/>
    <property type="evidence" value="ECO:0007669"/>
    <property type="project" value="TreeGrafter"/>
</dbReference>
<accession>A0A0R0BTA6</accession>
<dbReference type="GO" id="GO:0044874">
    <property type="term" value="P:lipoprotein localization to outer membrane"/>
    <property type="evidence" value="ECO:0007669"/>
    <property type="project" value="TreeGrafter"/>
</dbReference>
<dbReference type="RefSeq" id="WP_057662560.1">
    <property type="nucleotide sequence ID" value="NZ_LDJH01000003.1"/>
</dbReference>
<dbReference type="EMBL" id="LDJH01000003">
    <property type="protein sequence ID" value="KRG60437.1"/>
    <property type="molecule type" value="Genomic_DNA"/>
</dbReference>
<evidence type="ECO:0000259" key="8">
    <source>
        <dbReference type="Pfam" id="PF02687"/>
    </source>
</evidence>
<dbReference type="InterPro" id="IPR003838">
    <property type="entry name" value="ABC3_permease_C"/>
</dbReference>
<dbReference type="Pfam" id="PF02687">
    <property type="entry name" value="FtsX"/>
    <property type="match status" value="1"/>
</dbReference>
<evidence type="ECO:0000313" key="11">
    <source>
        <dbReference type="Proteomes" id="UP000051254"/>
    </source>
</evidence>
<evidence type="ECO:0000256" key="3">
    <source>
        <dbReference type="ARBA" id="ARBA00022475"/>
    </source>
</evidence>
<comment type="caution">
    <text evidence="10">The sequence shown here is derived from an EMBL/GenBank/DDBJ whole genome shotgun (WGS) entry which is preliminary data.</text>
</comment>
<keyword evidence="6 7" id="KW-0472">Membrane</keyword>
<evidence type="ECO:0000313" key="10">
    <source>
        <dbReference type="EMBL" id="KRG60437.1"/>
    </source>
</evidence>
<evidence type="ECO:0000256" key="7">
    <source>
        <dbReference type="SAM" id="Phobius"/>
    </source>
</evidence>
<feature type="transmembrane region" description="Helical" evidence="7">
    <location>
        <begin position="20"/>
        <end position="43"/>
    </location>
</feature>
<feature type="transmembrane region" description="Helical" evidence="7">
    <location>
        <begin position="361"/>
        <end position="383"/>
    </location>
</feature>
<keyword evidence="3" id="KW-1003">Cell membrane</keyword>
<evidence type="ECO:0000259" key="9">
    <source>
        <dbReference type="Pfam" id="PF12704"/>
    </source>
</evidence>
<keyword evidence="5 7" id="KW-1133">Transmembrane helix</keyword>
<comment type="similarity">
    <text evidence="2">Belongs to the ABC-4 integral membrane protein family. LolC/E subfamily.</text>
</comment>